<accession>A0ACB7TRS2</accession>
<evidence type="ECO:0000313" key="2">
    <source>
        <dbReference type="Proteomes" id="UP000827976"/>
    </source>
</evidence>
<dbReference type="Proteomes" id="UP000827976">
    <property type="component" value="Chromosome 20"/>
</dbReference>
<name>A0ACB7TRS2_DIOAL</name>
<evidence type="ECO:0000313" key="1">
    <source>
        <dbReference type="EMBL" id="KAH7651063.1"/>
    </source>
</evidence>
<organism evidence="1 2">
    <name type="scientific">Dioscorea alata</name>
    <name type="common">Purple yam</name>
    <dbReference type="NCBI Taxonomy" id="55571"/>
    <lineage>
        <taxon>Eukaryota</taxon>
        <taxon>Viridiplantae</taxon>
        <taxon>Streptophyta</taxon>
        <taxon>Embryophyta</taxon>
        <taxon>Tracheophyta</taxon>
        <taxon>Spermatophyta</taxon>
        <taxon>Magnoliopsida</taxon>
        <taxon>Liliopsida</taxon>
        <taxon>Dioscoreales</taxon>
        <taxon>Dioscoreaceae</taxon>
        <taxon>Dioscorea</taxon>
    </lineage>
</organism>
<reference evidence="2" key="1">
    <citation type="journal article" date="2022" name="Nat. Commun.">
        <title>Chromosome evolution and the genetic basis of agronomically important traits in greater yam.</title>
        <authorList>
            <person name="Bredeson J.V."/>
            <person name="Lyons J.B."/>
            <person name="Oniyinde I.O."/>
            <person name="Okereke N.R."/>
            <person name="Kolade O."/>
            <person name="Nnabue I."/>
            <person name="Nwadili C.O."/>
            <person name="Hribova E."/>
            <person name="Parker M."/>
            <person name="Nwogha J."/>
            <person name="Shu S."/>
            <person name="Carlson J."/>
            <person name="Kariba R."/>
            <person name="Muthemba S."/>
            <person name="Knop K."/>
            <person name="Barton G.J."/>
            <person name="Sherwood A.V."/>
            <person name="Lopez-Montes A."/>
            <person name="Asiedu R."/>
            <person name="Jamnadass R."/>
            <person name="Muchugi A."/>
            <person name="Goodstein D."/>
            <person name="Egesi C.N."/>
            <person name="Featherston J."/>
            <person name="Asfaw A."/>
            <person name="Simpson G.G."/>
            <person name="Dolezel J."/>
            <person name="Hendre P.S."/>
            <person name="Van Deynze A."/>
            <person name="Kumar P.L."/>
            <person name="Obidiegwu J.E."/>
            <person name="Bhattacharjee R."/>
            <person name="Rokhsar D.S."/>
        </authorList>
    </citation>
    <scope>NUCLEOTIDE SEQUENCE [LARGE SCALE GENOMIC DNA]</scope>
    <source>
        <strain evidence="2">cv. TDa95/00328</strain>
    </source>
</reference>
<keyword evidence="2" id="KW-1185">Reference proteome</keyword>
<comment type="caution">
    <text evidence="1">The sequence shown here is derived from an EMBL/GenBank/DDBJ whole genome shotgun (WGS) entry which is preliminary data.</text>
</comment>
<gene>
    <name evidence="1" type="ORF">IHE45_20G032600</name>
</gene>
<protein>
    <submittedName>
        <fullName evidence="1">TPR-like protein</fullName>
    </submittedName>
</protein>
<sequence>MITHHEDYASSLLICARRRLFLLGRSLHRRVLSIPIPLPLILSNHLINFYSKCGRPDLARKVFDVMPHRNLVSWTALLTGYAHRGLHDSCFRLFSTMLADYLPNEFGFSAVLGSCAAARCTTHGRQVHALALKTSLHASVFVSNALITMYSSCCSVDEEDDAWVVFRTMPFRDVITWNAMITGFLSGGHPQRSLKLFAEMRQCGVAFDKATMVCVISSCCGLQHCRELHGLVTKSGFESEVEVGTALLKAYAGFGGDGDDCLKIFEGIQEHDIVSWTGIIASCAEQEPEKAILLFCHLQQQDLKPDRYTFSIVIRASAGFATERHCLALYSLIVRYGFGDDLVLCNALIHAYAHCGSIQLAERVFEQMTTHDQVSWNSMIMAYAAHGCGREALSAFACMDVPPDSATFVGVLTACSHGGLVNDGRDLFKAMLEVYGIAPQLDHFACMVDILGRAGKLLEAEDLINQMPMKPDSVIWSSLLGACRKHGEAKIAEKAARMLMELDPQNSVGYVMMSNIYSARGSFSNAASFRKGMKVYGVKKDPGLSWIEIGNHIHEFSAGGLHHPQREEIYEELKKLVIKVKEVGYVADIRLVFHEIEEEYKEERLLLHSEKLALVFGLMNSSSTLADLRIMKNIRICEDCHNFIKLTSKCTDREIVVRDVSRFHHFKDGHCSCGNYW</sequence>
<proteinExistence type="predicted"/>
<dbReference type="EMBL" id="CM037030">
    <property type="protein sequence ID" value="KAH7651063.1"/>
    <property type="molecule type" value="Genomic_DNA"/>
</dbReference>